<evidence type="ECO:0000259" key="1">
    <source>
        <dbReference type="Pfam" id="PF00884"/>
    </source>
</evidence>
<dbReference type="Proteomes" id="UP001596460">
    <property type="component" value="Unassembled WGS sequence"/>
</dbReference>
<proteinExistence type="predicted"/>
<dbReference type="SUPFAM" id="SSF53649">
    <property type="entry name" value="Alkaline phosphatase-like"/>
    <property type="match status" value="1"/>
</dbReference>
<evidence type="ECO:0000313" key="2">
    <source>
        <dbReference type="EMBL" id="MFC7131178.1"/>
    </source>
</evidence>
<feature type="domain" description="Sulfatase N-terminal" evidence="1">
    <location>
        <begin position="3"/>
        <end position="319"/>
    </location>
</feature>
<dbReference type="EMBL" id="JBHTAB010000012">
    <property type="protein sequence ID" value="MFC7131178.1"/>
    <property type="molecule type" value="Genomic_DNA"/>
</dbReference>
<dbReference type="Gene3D" id="3.40.720.10">
    <property type="entry name" value="Alkaline Phosphatase, subunit A"/>
    <property type="match status" value="1"/>
</dbReference>
<dbReference type="InterPro" id="IPR052701">
    <property type="entry name" value="GAG_Ulvan_Degrading_Sulfatases"/>
</dbReference>
<accession>A0ABD5XPV3</accession>
<gene>
    <name evidence="2" type="ORF">ACFQI8_17555</name>
</gene>
<dbReference type="InterPro" id="IPR000917">
    <property type="entry name" value="Sulfatase_N"/>
</dbReference>
<name>A0ABD5XPV3_9EURY</name>
<dbReference type="PANTHER" id="PTHR43751">
    <property type="entry name" value="SULFATASE"/>
    <property type="match status" value="1"/>
</dbReference>
<dbReference type="Pfam" id="PF00884">
    <property type="entry name" value="Sulfatase"/>
    <property type="match status" value="1"/>
</dbReference>
<keyword evidence="3" id="KW-1185">Reference proteome</keyword>
<dbReference type="InterPro" id="IPR017850">
    <property type="entry name" value="Alkaline_phosphatase_core_sf"/>
</dbReference>
<comment type="caution">
    <text evidence="2">The sequence shown here is derived from an EMBL/GenBank/DDBJ whole genome shotgun (WGS) entry which is preliminary data.</text>
</comment>
<dbReference type="RefSeq" id="WP_390247092.1">
    <property type="nucleotide sequence ID" value="NZ_JBHTAB010000012.1"/>
</dbReference>
<sequence>MENIILVSIDSLRADYCGFINPDEDTTPFLDGLAKESSVFKNAFTVGPRTPSAMPPIFTGEYYTYNDVRNVSDMGGRRQKIANHLSWSESIPELLRKKGYTTAAFTANPWTASDTNFDMGFNTFVEIYPGGEDGSQFLAKKSIPGIIDKSLKSIGHESAFGWKAKREWFSHWQHFIDYLSESIQELPEPYFVWIFLMDTHQPYLTPRSIREESSIVDNYWGTYKFWTDRGESQSKLTKRMISRSYRDAVRSFDKFMEVFLDSVSDDFSLVIHSDHGEALGENSIYGHEYQLFDHNIHVPLLVKSGSKSETVENPISLIQMKKIISDVAEDSFDPSRYCSDYVVSRPESNVIADLRSDELGYSPHYLSVTSSEAKLLLTSDGPEFYTQYSQSEDSPANVSDDRIEPFIRTLEKHNQRFTEKQAIRSAISELTQGNLI</sequence>
<organism evidence="2 3">
    <name type="scientific">Haloferax chudinovii</name>
    <dbReference type="NCBI Taxonomy" id="1109010"/>
    <lineage>
        <taxon>Archaea</taxon>
        <taxon>Methanobacteriati</taxon>
        <taxon>Methanobacteriota</taxon>
        <taxon>Stenosarchaea group</taxon>
        <taxon>Halobacteria</taxon>
        <taxon>Halobacteriales</taxon>
        <taxon>Haloferacaceae</taxon>
        <taxon>Haloferax</taxon>
    </lineage>
</organism>
<protein>
    <submittedName>
        <fullName evidence="2">Sulfatase-like hydrolase/transferase</fullName>
    </submittedName>
</protein>
<reference evidence="2 3" key="1">
    <citation type="journal article" date="2019" name="Int. J. Syst. Evol. Microbiol.">
        <title>The Global Catalogue of Microorganisms (GCM) 10K type strain sequencing project: providing services to taxonomists for standard genome sequencing and annotation.</title>
        <authorList>
            <consortium name="The Broad Institute Genomics Platform"/>
            <consortium name="The Broad Institute Genome Sequencing Center for Infectious Disease"/>
            <person name="Wu L."/>
            <person name="Ma J."/>
        </authorList>
    </citation>
    <scope>NUCLEOTIDE SEQUENCE [LARGE SCALE GENOMIC DNA]</scope>
    <source>
        <strain evidence="2 3">DSM 26526</strain>
    </source>
</reference>
<dbReference type="AlphaFoldDB" id="A0ABD5XPV3"/>
<evidence type="ECO:0000313" key="3">
    <source>
        <dbReference type="Proteomes" id="UP001596460"/>
    </source>
</evidence>
<dbReference type="PANTHER" id="PTHR43751:SF3">
    <property type="entry name" value="SULFATASE N-TERMINAL DOMAIN-CONTAINING PROTEIN"/>
    <property type="match status" value="1"/>
</dbReference>